<comment type="caution">
    <text evidence="2">The sequence shown here is derived from an EMBL/GenBank/DDBJ whole genome shotgun (WGS) entry which is preliminary data.</text>
</comment>
<sequence length="277" mass="29905">MTRPVANITHHSIMYAPKCLVIVSRQDYIDTFRNCLGIIYTVWVENMEVPLETLVGNLLGCVLVPPAGGPQVRFSIGANDRQALQPPAAPPLPVTQTSIHMLLRLLGIHNAVTLWCAVMSEHKVLLVSLAAARLAGACRALAALMFPFRYAHVYIPLLPAGLAEVLATPTPFLIGVHSSLKEEVPELLDVIVADLDVGSLQVPASVNVPRPSTRLLNSLQAALALVLQPELKSADCAFAPPPPTASPPHLLDKEIRAVFMRTLAELLQGYRQASGDY</sequence>
<dbReference type="Proteomes" id="UP000299102">
    <property type="component" value="Unassembled WGS sequence"/>
</dbReference>
<evidence type="ECO:0000313" key="2">
    <source>
        <dbReference type="EMBL" id="GBP59986.1"/>
    </source>
</evidence>
<dbReference type="InterPro" id="IPR043153">
    <property type="entry name" value="DENN_C"/>
</dbReference>
<dbReference type="Gene3D" id="3.40.50.11500">
    <property type="match status" value="1"/>
</dbReference>
<dbReference type="Pfam" id="PF02141">
    <property type="entry name" value="DENN"/>
    <property type="match status" value="1"/>
</dbReference>
<dbReference type="InterPro" id="IPR001194">
    <property type="entry name" value="cDENN_dom"/>
</dbReference>
<name>A0A4C1X853_EUMVA</name>
<dbReference type="EMBL" id="BGZK01000776">
    <property type="protein sequence ID" value="GBP59986.1"/>
    <property type="molecule type" value="Genomic_DNA"/>
</dbReference>
<dbReference type="AlphaFoldDB" id="A0A4C1X853"/>
<organism evidence="2 3">
    <name type="scientific">Eumeta variegata</name>
    <name type="common">Bagworm moth</name>
    <name type="synonym">Eumeta japonica</name>
    <dbReference type="NCBI Taxonomy" id="151549"/>
    <lineage>
        <taxon>Eukaryota</taxon>
        <taxon>Metazoa</taxon>
        <taxon>Ecdysozoa</taxon>
        <taxon>Arthropoda</taxon>
        <taxon>Hexapoda</taxon>
        <taxon>Insecta</taxon>
        <taxon>Pterygota</taxon>
        <taxon>Neoptera</taxon>
        <taxon>Endopterygota</taxon>
        <taxon>Lepidoptera</taxon>
        <taxon>Glossata</taxon>
        <taxon>Ditrysia</taxon>
        <taxon>Tineoidea</taxon>
        <taxon>Psychidae</taxon>
        <taxon>Oiketicinae</taxon>
        <taxon>Eumeta</taxon>
    </lineage>
</organism>
<proteinExistence type="predicted"/>
<dbReference type="InterPro" id="IPR051696">
    <property type="entry name" value="DENN_Domain_GEFs"/>
</dbReference>
<dbReference type="SMART" id="SM00799">
    <property type="entry name" value="DENN"/>
    <property type="match status" value="1"/>
</dbReference>
<dbReference type="PROSITE" id="PS50211">
    <property type="entry name" value="DENN"/>
    <property type="match status" value="1"/>
</dbReference>
<dbReference type="GO" id="GO:0032483">
    <property type="term" value="P:regulation of Rab protein signal transduction"/>
    <property type="evidence" value="ECO:0007669"/>
    <property type="project" value="TreeGrafter"/>
</dbReference>
<protein>
    <submittedName>
        <fullName evidence="2">Myotubularin-related protein 13</fullName>
    </submittedName>
</protein>
<gene>
    <name evidence="2" type="primary">sbf2</name>
    <name evidence="2" type="ORF">EVAR_41268_1</name>
</gene>
<evidence type="ECO:0000259" key="1">
    <source>
        <dbReference type="PROSITE" id="PS50211"/>
    </source>
</evidence>
<dbReference type="PANTHER" id="PTHR12296:SF16">
    <property type="entry name" value="C-MYC PROMOTER-BINDING PROTEIN"/>
    <property type="match status" value="1"/>
</dbReference>
<feature type="domain" description="UDENN" evidence="1">
    <location>
        <begin position="1"/>
        <end position="277"/>
    </location>
</feature>
<reference evidence="2 3" key="1">
    <citation type="journal article" date="2019" name="Commun. Biol.">
        <title>The bagworm genome reveals a unique fibroin gene that provides high tensile strength.</title>
        <authorList>
            <person name="Kono N."/>
            <person name="Nakamura H."/>
            <person name="Ohtoshi R."/>
            <person name="Tomita M."/>
            <person name="Numata K."/>
            <person name="Arakawa K."/>
        </authorList>
    </citation>
    <scope>NUCLEOTIDE SEQUENCE [LARGE SCALE GENOMIC DNA]</scope>
</reference>
<dbReference type="OrthoDB" id="74314at2759"/>
<dbReference type="GO" id="GO:0031410">
    <property type="term" value="C:cytoplasmic vesicle"/>
    <property type="evidence" value="ECO:0007669"/>
    <property type="project" value="TreeGrafter"/>
</dbReference>
<dbReference type="InterPro" id="IPR037516">
    <property type="entry name" value="Tripartite_DENN"/>
</dbReference>
<accession>A0A4C1X853</accession>
<dbReference type="GO" id="GO:0005085">
    <property type="term" value="F:guanyl-nucleotide exchange factor activity"/>
    <property type="evidence" value="ECO:0007669"/>
    <property type="project" value="UniProtKB-ARBA"/>
</dbReference>
<keyword evidence="3" id="KW-1185">Reference proteome</keyword>
<evidence type="ECO:0000313" key="3">
    <source>
        <dbReference type="Proteomes" id="UP000299102"/>
    </source>
</evidence>
<dbReference type="STRING" id="151549.A0A4C1X853"/>
<dbReference type="PANTHER" id="PTHR12296">
    <property type="entry name" value="DENN DOMAIN-CONTAINING PROTEIN 4"/>
    <property type="match status" value="1"/>
</dbReference>